<dbReference type="Proteomes" id="UP000572670">
    <property type="component" value="Unassembled WGS sequence"/>
</dbReference>
<feature type="domain" description="HIRAN" evidence="5">
    <location>
        <begin position="44"/>
        <end position="84"/>
    </location>
</feature>
<feature type="transmembrane region" description="Helical" evidence="4">
    <location>
        <begin position="391"/>
        <end position="424"/>
    </location>
</feature>
<evidence type="ECO:0000313" key="6">
    <source>
        <dbReference type="EMBL" id="MBA9058737.1"/>
    </source>
</evidence>
<feature type="region of interest" description="Disordered" evidence="3">
    <location>
        <begin position="311"/>
        <end position="348"/>
    </location>
</feature>
<reference evidence="6 7" key="1">
    <citation type="submission" date="2020-08" db="EMBL/GenBank/DDBJ databases">
        <title>Sequencing the genomes of 1000 actinobacteria strains.</title>
        <authorList>
            <person name="Klenk H.-P."/>
        </authorList>
    </citation>
    <scope>NUCLEOTIDE SEQUENCE [LARGE SCALE GENOMIC DNA]</scope>
    <source>
        <strain evidence="6 7">DSM 21948</strain>
    </source>
</reference>
<keyword evidence="2" id="KW-0378">Hydrolase</keyword>
<evidence type="ECO:0000256" key="2">
    <source>
        <dbReference type="ARBA" id="ARBA00022801"/>
    </source>
</evidence>
<gene>
    <name evidence="6" type="ORF">HDA34_000444</name>
</gene>
<keyword evidence="4" id="KW-1133">Transmembrane helix</keyword>
<evidence type="ECO:0000259" key="5">
    <source>
        <dbReference type="Pfam" id="PF08797"/>
    </source>
</evidence>
<feature type="compositionally biased region" description="Polar residues" evidence="3">
    <location>
        <begin position="311"/>
        <end position="327"/>
    </location>
</feature>
<dbReference type="Gene3D" id="3.30.70.2330">
    <property type="match status" value="1"/>
</dbReference>
<dbReference type="GeneID" id="93362787"/>
<dbReference type="RefSeq" id="WP_134376853.1">
    <property type="nucleotide sequence ID" value="NZ_BAAAYW010000001.1"/>
</dbReference>
<keyword evidence="4" id="KW-0812">Transmembrane</keyword>
<accession>A0ABR6CZ63</accession>
<sequence>MMAEKAHYELPHGGYNGVELVGEFAYREAILRVLPRLPADGAPVEATVPVEVVPEPDNPYDRRAVSVRAKGRVIGYLSRELAADYHLPVKRVVASGAVLRTNARIYAYVGFNGEAELNVRVGLPEPEWLTPLNSGYPATTSALPYGRQTYQVVKEDQYFDHLFEYVPKSGKGPVMLTLHKAESMLRNGNVRRTVEVRLDGEKGGELTAATSAHYLPVIEHAEGMGRVVGVWGTITGSGLAAELTIKGAKSTELSDEWLREMPLFPHLVPEAHSYEVPDAYQGEPKTKGRSRAMGSHSVARLRDQLDQRFASTSPAELDTTPSPSTPSAEKKPGKPQPPANPTPVRLSDEVTRLGIGTGPRTPIYYTVKGKEVFVDDRDRSSAGKQPRRTAWLLIAGLTVLGLILSGVPGIGPFLTLFTLLLVLISGPDQLRKAKVLDIDPHGTGHPSRDWQDREWGDVGEENQDPGDGEEM</sequence>
<evidence type="ECO:0000256" key="3">
    <source>
        <dbReference type="SAM" id="MobiDB-lite"/>
    </source>
</evidence>
<dbReference type="EMBL" id="JACJIK010000001">
    <property type="protein sequence ID" value="MBA9058737.1"/>
    <property type="molecule type" value="Genomic_DNA"/>
</dbReference>
<comment type="caution">
    <text evidence="6">The sequence shown here is derived from an EMBL/GenBank/DDBJ whole genome shotgun (WGS) entry which is preliminary data.</text>
</comment>
<evidence type="ECO:0000256" key="4">
    <source>
        <dbReference type="SAM" id="Phobius"/>
    </source>
</evidence>
<dbReference type="Pfam" id="PF08797">
    <property type="entry name" value="HIRAN"/>
    <property type="match status" value="1"/>
</dbReference>
<protein>
    <recommendedName>
        <fullName evidence="5">HIRAN domain-containing protein</fullName>
    </recommendedName>
</protein>
<dbReference type="InterPro" id="IPR014905">
    <property type="entry name" value="HIRAN"/>
</dbReference>
<feature type="compositionally biased region" description="Basic and acidic residues" evidence="3">
    <location>
        <begin position="437"/>
        <end position="456"/>
    </location>
</feature>
<evidence type="ECO:0000313" key="7">
    <source>
        <dbReference type="Proteomes" id="UP000572670"/>
    </source>
</evidence>
<keyword evidence="4" id="KW-0472">Membrane</keyword>
<keyword evidence="7" id="KW-1185">Reference proteome</keyword>
<keyword evidence="1" id="KW-0479">Metal-binding</keyword>
<name>A0ABR6CZ63_9MICC</name>
<feature type="compositionally biased region" description="Acidic residues" evidence="3">
    <location>
        <begin position="457"/>
        <end position="471"/>
    </location>
</feature>
<evidence type="ECO:0000256" key="1">
    <source>
        <dbReference type="ARBA" id="ARBA00022723"/>
    </source>
</evidence>
<feature type="region of interest" description="Disordered" evidence="3">
    <location>
        <begin position="275"/>
        <end position="298"/>
    </location>
</feature>
<proteinExistence type="predicted"/>
<organism evidence="6 7">
    <name type="scientific">Micrococcus yunnanensis</name>
    <dbReference type="NCBI Taxonomy" id="566027"/>
    <lineage>
        <taxon>Bacteria</taxon>
        <taxon>Bacillati</taxon>
        <taxon>Actinomycetota</taxon>
        <taxon>Actinomycetes</taxon>
        <taxon>Micrococcales</taxon>
        <taxon>Micrococcaceae</taxon>
        <taxon>Micrococcus</taxon>
    </lineage>
</organism>
<feature type="region of interest" description="Disordered" evidence="3">
    <location>
        <begin position="437"/>
        <end position="471"/>
    </location>
</feature>